<evidence type="ECO:0000256" key="1">
    <source>
        <dbReference type="SAM" id="Phobius"/>
    </source>
</evidence>
<dbReference type="EMBL" id="QGDL01000003">
    <property type="protein sequence ID" value="PWJ30852.1"/>
    <property type="molecule type" value="Genomic_DNA"/>
</dbReference>
<dbReference type="GO" id="GO:0004175">
    <property type="term" value="F:endopeptidase activity"/>
    <property type="evidence" value="ECO:0007669"/>
    <property type="project" value="UniProtKB-ARBA"/>
</dbReference>
<feature type="transmembrane region" description="Helical" evidence="1">
    <location>
        <begin position="12"/>
        <end position="44"/>
    </location>
</feature>
<evidence type="ECO:0000313" key="4">
    <source>
        <dbReference type="Proteomes" id="UP000245845"/>
    </source>
</evidence>
<dbReference type="Pfam" id="PF02517">
    <property type="entry name" value="Rce1-like"/>
    <property type="match status" value="1"/>
</dbReference>
<evidence type="ECO:0000259" key="2">
    <source>
        <dbReference type="Pfam" id="PF02517"/>
    </source>
</evidence>
<reference evidence="3 4" key="1">
    <citation type="submission" date="2018-05" db="EMBL/GenBank/DDBJ databases">
        <title>The Hungate 1000. A catalogue of reference genomes from the rumen microbiome.</title>
        <authorList>
            <person name="Kelly W."/>
        </authorList>
    </citation>
    <scope>NUCLEOTIDE SEQUENCE [LARGE SCALE GENOMIC DNA]</scope>
    <source>
        <strain evidence="3 4">NLAE-zl-C242</strain>
    </source>
</reference>
<sequence length="294" mass="32778">MKTRETLKKIGFILIAFLPFIAALVIQVAASLIGMFFLFLSVYLKSPLSFNSELFYNALLGTQFNSAVMVIYSMITVLLLGTWYKVASTPRRVPRRRISQVVRPGMLAALVILAASLQYLSSFLINFTAYLKPDWLKAYTDLLETAGMNDITLLLVLYSVIIGPVCEELIFRGVMLHYAQKALPFWAANLFQALLFGVYHMNIVQGIYAFLVGIFCGLIFHYGKSIYLSIGFHMLFNFWGTFLVFLIVGSSSSFGNMVIFAVTILLTAGGLLLYKRSAAARNKLSCTADAKLTL</sequence>
<feature type="transmembrane region" description="Helical" evidence="1">
    <location>
        <begin position="64"/>
        <end position="84"/>
    </location>
</feature>
<comment type="caution">
    <text evidence="3">The sequence shown here is derived from an EMBL/GenBank/DDBJ whole genome shotgun (WGS) entry which is preliminary data.</text>
</comment>
<dbReference type="PANTHER" id="PTHR36435">
    <property type="entry name" value="SLR1288 PROTEIN"/>
    <property type="match status" value="1"/>
</dbReference>
<protein>
    <recommendedName>
        <fullName evidence="2">CAAX prenyl protease 2/Lysostaphin resistance protein A-like domain-containing protein</fullName>
    </recommendedName>
</protein>
<dbReference type="Proteomes" id="UP000245845">
    <property type="component" value="Unassembled WGS sequence"/>
</dbReference>
<feature type="transmembrane region" description="Helical" evidence="1">
    <location>
        <begin position="105"/>
        <end position="131"/>
    </location>
</feature>
<keyword evidence="1" id="KW-1133">Transmembrane helix</keyword>
<dbReference type="InterPro" id="IPR003675">
    <property type="entry name" value="Rce1/LyrA-like_dom"/>
</dbReference>
<keyword evidence="4" id="KW-1185">Reference proteome</keyword>
<gene>
    <name evidence="3" type="ORF">A8806_103259</name>
</gene>
<dbReference type="InterPro" id="IPR052710">
    <property type="entry name" value="CAAX_protease"/>
</dbReference>
<feature type="transmembrane region" description="Helical" evidence="1">
    <location>
        <begin position="230"/>
        <end position="248"/>
    </location>
</feature>
<name>A0A2Y9BDU8_9FIRM</name>
<dbReference type="GO" id="GO:0080120">
    <property type="term" value="P:CAAX-box protein maturation"/>
    <property type="evidence" value="ECO:0007669"/>
    <property type="project" value="UniProtKB-ARBA"/>
</dbReference>
<keyword evidence="1" id="KW-0812">Transmembrane</keyword>
<dbReference type="RefSeq" id="WP_181368614.1">
    <property type="nucleotide sequence ID" value="NZ_BAAACK010000004.1"/>
</dbReference>
<feature type="domain" description="CAAX prenyl protease 2/Lysostaphin resistance protein A-like" evidence="2">
    <location>
        <begin position="152"/>
        <end position="238"/>
    </location>
</feature>
<organism evidence="3 4">
    <name type="scientific">Faecalicatena orotica</name>
    <dbReference type="NCBI Taxonomy" id="1544"/>
    <lineage>
        <taxon>Bacteria</taxon>
        <taxon>Bacillati</taxon>
        <taxon>Bacillota</taxon>
        <taxon>Clostridia</taxon>
        <taxon>Lachnospirales</taxon>
        <taxon>Lachnospiraceae</taxon>
        <taxon>Faecalicatena</taxon>
    </lineage>
</organism>
<feature type="transmembrane region" description="Helical" evidence="1">
    <location>
        <begin position="207"/>
        <end position="223"/>
    </location>
</feature>
<dbReference type="AlphaFoldDB" id="A0A2Y9BDU8"/>
<dbReference type="PANTHER" id="PTHR36435:SF1">
    <property type="entry name" value="CAAX AMINO TERMINAL PROTEASE FAMILY PROTEIN"/>
    <property type="match status" value="1"/>
</dbReference>
<feature type="transmembrane region" description="Helical" evidence="1">
    <location>
        <begin position="254"/>
        <end position="274"/>
    </location>
</feature>
<keyword evidence="1" id="KW-0472">Membrane</keyword>
<accession>A0A2Y9BDU8</accession>
<evidence type="ECO:0000313" key="3">
    <source>
        <dbReference type="EMBL" id="PWJ30852.1"/>
    </source>
</evidence>
<proteinExistence type="predicted"/>